<dbReference type="InterPro" id="IPR046530">
    <property type="entry name" value="BIM1-like_dom"/>
</dbReference>
<dbReference type="GO" id="GO:0005886">
    <property type="term" value="C:plasma membrane"/>
    <property type="evidence" value="ECO:0007669"/>
    <property type="project" value="UniProtKB-SubCell"/>
</dbReference>
<dbReference type="CDD" id="cd21176">
    <property type="entry name" value="LPMO_auxiliary-like"/>
    <property type="match status" value="1"/>
</dbReference>
<dbReference type="PANTHER" id="PTHR34992">
    <property type="entry name" value="HYPHAL ANASTAMOSIS-7 PROTEIN"/>
    <property type="match status" value="1"/>
</dbReference>
<evidence type="ECO:0000256" key="3">
    <source>
        <dbReference type="ARBA" id="ARBA00022622"/>
    </source>
</evidence>
<organism evidence="10 11">
    <name type="scientific">Neoarthrinium moseri</name>
    <dbReference type="NCBI Taxonomy" id="1658444"/>
    <lineage>
        <taxon>Eukaryota</taxon>
        <taxon>Fungi</taxon>
        <taxon>Dikarya</taxon>
        <taxon>Ascomycota</taxon>
        <taxon>Pezizomycotina</taxon>
        <taxon>Sordariomycetes</taxon>
        <taxon>Xylariomycetidae</taxon>
        <taxon>Amphisphaeriales</taxon>
        <taxon>Apiosporaceae</taxon>
        <taxon>Neoarthrinium</taxon>
    </lineage>
</organism>
<keyword evidence="4 8" id="KW-0732">Signal</keyword>
<dbReference type="PANTHER" id="PTHR34992:SF10">
    <property type="entry name" value="COPPER ACQUISITION FACTOR BIM1-LIKE DOMAIN-CONTAINING PROTEIN"/>
    <property type="match status" value="1"/>
</dbReference>
<evidence type="ECO:0000256" key="8">
    <source>
        <dbReference type="SAM" id="SignalP"/>
    </source>
</evidence>
<keyword evidence="6" id="KW-0325">Glycoprotein</keyword>
<accession>A0A9P9WSV9</accession>
<keyword evidence="2" id="KW-1003">Cell membrane</keyword>
<proteinExistence type="predicted"/>
<comment type="subcellular location">
    <subcellularLocation>
        <location evidence="1">Cell membrane</location>
        <topology evidence="1">Lipid-anchor</topology>
        <topology evidence="1">GPI-anchor</topology>
    </subcellularLocation>
</comment>
<feature type="signal peptide" evidence="8">
    <location>
        <begin position="1"/>
        <end position="16"/>
    </location>
</feature>
<evidence type="ECO:0000256" key="6">
    <source>
        <dbReference type="ARBA" id="ARBA00023180"/>
    </source>
</evidence>
<name>A0A9P9WSV9_9PEZI</name>
<evidence type="ECO:0000256" key="4">
    <source>
        <dbReference type="ARBA" id="ARBA00022729"/>
    </source>
</evidence>
<gene>
    <name evidence="10" type="ORF">JX265_003802</name>
</gene>
<dbReference type="EMBL" id="JAFIMR010000006">
    <property type="protein sequence ID" value="KAI1877794.1"/>
    <property type="molecule type" value="Genomic_DNA"/>
</dbReference>
<dbReference type="OrthoDB" id="5329488at2759"/>
<keyword evidence="5" id="KW-0472">Membrane</keyword>
<keyword evidence="3" id="KW-0336">GPI-anchor</keyword>
<evidence type="ECO:0000313" key="10">
    <source>
        <dbReference type="EMBL" id="KAI1877794.1"/>
    </source>
</evidence>
<dbReference type="GO" id="GO:0098552">
    <property type="term" value="C:side of membrane"/>
    <property type="evidence" value="ECO:0007669"/>
    <property type="project" value="UniProtKB-KW"/>
</dbReference>
<evidence type="ECO:0000256" key="5">
    <source>
        <dbReference type="ARBA" id="ARBA00023136"/>
    </source>
</evidence>
<evidence type="ECO:0000256" key="2">
    <source>
        <dbReference type="ARBA" id="ARBA00022475"/>
    </source>
</evidence>
<protein>
    <recommendedName>
        <fullName evidence="9">Copper acquisition factor BIM1-like domain-containing protein</fullName>
    </recommendedName>
</protein>
<feature type="chain" id="PRO_5040306510" description="Copper acquisition factor BIM1-like domain-containing protein" evidence="8">
    <location>
        <begin position="17"/>
        <end position="252"/>
    </location>
</feature>
<keyword evidence="11" id="KW-1185">Reference proteome</keyword>
<comment type="caution">
    <text evidence="10">The sequence shown here is derived from an EMBL/GenBank/DDBJ whole genome shotgun (WGS) entry which is preliminary data.</text>
</comment>
<evidence type="ECO:0000256" key="1">
    <source>
        <dbReference type="ARBA" id="ARBA00004609"/>
    </source>
</evidence>
<reference evidence="10" key="1">
    <citation type="submission" date="2021-03" db="EMBL/GenBank/DDBJ databases">
        <title>Revisited historic fungal species revealed as producer of novel bioactive compounds through whole genome sequencing and comparative genomics.</title>
        <authorList>
            <person name="Vignolle G.A."/>
            <person name="Hochenegger N."/>
            <person name="Mach R.L."/>
            <person name="Mach-Aigner A.R."/>
            <person name="Javad Rahimi M."/>
            <person name="Salim K.A."/>
            <person name="Chan C.M."/>
            <person name="Lim L.B.L."/>
            <person name="Cai F."/>
            <person name="Druzhinina I.S."/>
            <person name="U'Ren J.M."/>
            <person name="Derntl C."/>
        </authorList>
    </citation>
    <scope>NUCLEOTIDE SEQUENCE</scope>
    <source>
        <strain evidence="10">TUCIM 5799</strain>
    </source>
</reference>
<evidence type="ECO:0000256" key="7">
    <source>
        <dbReference type="ARBA" id="ARBA00023288"/>
    </source>
</evidence>
<feature type="domain" description="Copper acquisition factor BIM1-like" evidence="9">
    <location>
        <begin position="16"/>
        <end position="192"/>
    </location>
</feature>
<dbReference type="AlphaFoldDB" id="A0A9P9WSV9"/>
<dbReference type="InterPro" id="IPR046936">
    <property type="entry name" value="BIM1-like"/>
</dbReference>
<evidence type="ECO:0000313" key="11">
    <source>
        <dbReference type="Proteomes" id="UP000829685"/>
    </source>
</evidence>
<dbReference type="Pfam" id="PF20238">
    <property type="entry name" value="BIM1-like_dom"/>
    <property type="match status" value="1"/>
</dbReference>
<evidence type="ECO:0000259" key="9">
    <source>
        <dbReference type="Pfam" id="PF20238"/>
    </source>
</evidence>
<keyword evidence="7" id="KW-0449">Lipoprotein</keyword>
<dbReference type="Proteomes" id="UP000829685">
    <property type="component" value="Unassembled WGS sequence"/>
</dbReference>
<sequence length="252" mass="26451">MLFLALVSALLVVVQSHVVITYPGWRGNNLISNGSGDGASGLGVDYTGSGLVYPYGMQWIYPCGGLPIASNRTNWPVNGGAVSLQPGWFTGHRNALIYINIGFGDVPSNYSSPLWPRFEIEGPSNNPYPGTICLPQVPVPSGYDIKPGDRATIQVVEAAVNGAAMYSCVDITFVADAKDANEVNETNCVNSTTIRFLESTLSTPTTQSNLTCPAASLTQSTVATVTASGGDALFVSSSVLVTTFMIIASVLC</sequence>